<organism evidence="3 4">
    <name type="scientific">Chilo suppressalis</name>
    <name type="common">Asiatic rice borer moth</name>
    <dbReference type="NCBI Taxonomy" id="168631"/>
    <lineage>
        <taxon>Eukaryota</taxon>
        <taxon>Metazoa</taxon>
        <taxon>Ecdysozoa</taxon>
        <taxon>Arthropoda</taxon>
        <taxon>Hexapoda</taxon>
        <taxon>Insecta</taxon>
        <taxon>Pterygota</taxon>
        <taxon>Neoptera</taxon>
        <taxon>Endopterygota</taxon>
        <taxon>Lepidoptera</taxon>
        <taxon>Glossata</taxon>
        <taxon>Ditrysia</taxon>
        <taxon>Pyraloidea</taxon>
        <taxon>Crambidae</taxon>
        <taxon>Crambinae</taxon>
        <taxon>Chilo</taxon>
    </lineage>
</organism>
<evidence type="ECO:0000259" key="2">
    <source>
        <dbReference type="Pfam" id="PF16012"/>
    </source>
</evidence>
<proteinExistence type="predicted"/>
<feature type="region of interest" description="Disordered" evidence="1">
    <location>
        <begin position="735"/>
        <end position="771"/>
    </location>
</feature>
<feature type="compositionally biased region" description="Polar residues" evidence="1">
    <location>
        <begin position="736"/>
        <end position="747"/>
    </location>
</feature>
<feature type="compositionally biased region" description="Polar residues" evidence="1">
    <location>
        <begin position="686"/>
        <end position="702"/>
    </location>
</feature>
<name>A0ABN8AYT1_CHISP</name>
<feature type="region of interest" description="Disordered" evidence="1">
    <location>
        <begin position="795"/>
        <end position="836"/>
    </location>
</feature>
<dbReference type="Pfam" id="PF16012">
    <property type="entry name" value="DUF4780"/>
    <property type="match status" value="1"/>
</dbReference>
<evidence type="ECO:0000256" key="1">
    <source>
        <dbReference type="SAM" id="MobiDB-lite"/>
    </source>
</evidence>
<keyword evidence="4" id="KW-1185">Reference proteome</keyword>
<dbReference type="InterPro" id="IPR031961">
    <property type="entry name" value="DUF4780"/>
</dbReference>
<dbReference type="EMBL" id="OU963911">
    <property type="protein sequence ID" value="CAH0400764.1"/>
    <property type="molecule type" value="Genomic_DNA"/>
</dbReference>
<feature type="compositionally biased region" description="Polar residues" evidence="1">
    <location>
        <begin position="825"/>
        <end position="836"/>
    </location>
</feature>
<feature type="region of interest" description="Disordered" evidence="1">
    <location>
        <begin position="651"/>
        <end position="702"/>
    </location>
</feature>
<feature type="domain" description="DUF4780" evidence="2">
    <location>
        <begin position="165"/>
        <end position="317"/>
    </location>
</feature>
<evidence type="ECO:0000313" key="3">
    <source>
        <dbReference type="EMBL" id="CAH0400764.1"/>
    </source>
</evidence>
<sequence>MERYNKSFYSLGEDFRPDPTEEEGDSPITSESEFDAHGLVSGSTTETLPRKRRRNLTGAHRKHFRHLREQGMEPTDAFKICYERMMRSQEPEDNRNTAKRVRSNNESYQQHVKSEIDESSTAGTVHTRHYDPYAEMLPSTSTGGTNRRFKEPPNDIRVQIRNIEPMTNDQLRLVKRAILRSVIEAPDNEVFPKLEGCIFKPGWLLIILEDEYSRDWLWRKLRNIKPWPEAELSLVCENEQPKTRVGILEIPRSEADSTKDALRLLEKQNLLRTYMWEVLNVKTERDVITATLSVDDESIETLRMLDFRPRLGFMRVLIHIRGETIPTDADEERPHYSGHNENHDEHEIINLTENDIINLDDEQTDDIELIETPNNGYKYRFDEIHKEDPEFGDFIEKCLDDDDEVPINTAVTNSNIVTVPEKENASGNVNTNNKETDITTEEQYIEIDLSTSICDSEHLTNKVVQNNHNNLEDVSSSTEVVPQIDLVDSETVANNCQEDEISVSTISSSTTHLQDNIDGSDNLFVRRPNVQDIYYETEIAMIERTIATYKKKVDAYSVQEVTEDNDKSPYLQCELYSSVQQRVAAFNETTGDNVVEMEQYTNSINQENDGTNLVGLNYNDTSNIADDNQIKIVDVHSCKGIVNEKSLVTDVTNNSSGTIDASSIINEPALQNKSDNPIENSPKLPTGTNDNSRSTTDTVNNSDGHSEILSLFGCGSTSKIQVLSIETCDDGDTFNDIRNNTENPSNKDNNKEIDTSQRQQNTPEDNSLNNQCVKISNNIKAELNYDSRNSENIIENTDASHKENDKQQEGREILTETHSSHTEIESQNNDNSLTSEGSLECVKNKITENNNYYEANKNVTSVNNTAVLDGQETDIANTQKSQCHSNKDEKCGSSTVDDTDKNLDTNIKITENMVIVKSEQTISELDQLGDDFTVTILGVIDPFLVIEISSDSDSEDDDLR</sequence>
<feature type="compositionally biased region" description="Polar residues" evidence="1">
    <location>
        <begin position="651"/>
        <end position="679"/>
    </location>
</feature>
<reference evidence="3" key="1">
    <citation type="submission" date="2021-12" db="EMBL/GenBank/DDBJ databases">
        <authorList>
            <person name="King R."/>
        </authorList>
    </citation>
    <scope>NUCLEOTIDE SEQUENCE</scope>
</reference>
<accession>A0ABN8AYT1</accession>
<dbReference type="Proteomes" id="UP001153292">
    <property type="component" value="Chromosome 18"/>
</dbReference>
<feature type="compositionally biased region" description="Basic residues" evidence="1">
    <location>
        <begin position="50"/>
        <end position="66"/>
    </location>
</feature>
<feature type="region of interest" description="Disordered" evidence="1">
    <location>
        <begin position="89"/>
        <end position="152"/>
    </location>
</feature>
<evidence type="ECO:0000313" key="4">
    <source>
        <dbReference type="Proteomes" id="UP001153292"/>
    </source>
</evidence>
<feature type="compositionally biased region" description="Basic and acidic residues" evidence="1">
    <location>
        <begin position="798"/>
        <end position="824"/>
    </location>
</feature>
<protein>
    <recommendedName>
        <fullName evidence="2">DUF4780 domain-containing protein</fullName>
    </recommendedName>
</protein>
<feature type="region of interest" description="Disordered" evidence="1">
    <location>
        <begin position="1"/>
        <end position="66"/>
    </location>
</feature>
<gene>
    <name evidence="3" type="ORF">CHILSU_LOCUS3966</name>
</gene>
<feature type="compositionally biased region" description="Polar residues" evidence="1">
    <location>
        <begin position="756"/>
        <end position="771"/>
    </location>
</feature>